<feature type="compositionally biased region" description="Basic and acidic residues" evidence="1">
    <location>
        <begin position="373"/>
        <end position="384"/>
    </location>
</feature>
<reference evidence="3" key="1">
    <citation type="submission" date="2010-08" db="EMBL/GenBank/DDBJ databases">
        <authorList>
            <consortium name="Caenorhabditis japonica Sequencing Consortium"/>
            <person name="Wilson R.K."/>
        </authorList>
    </citation>
    <scope>NUCLEOTIDE SEQUENCE [LARGE SCALE GENOMIC DNA]</scope>
    <source>
        <strain evidence="3">DF5081</strain>
    </source>
</reference>
<organism evidence="2 3">
    <name type="scientific">Caenorhabditis japonica</name>
    <dbReference type="NCBI Taxonomy" id="281687"/>
    <lineage>
        <taxon>Eukaryota</taxon>
        <taxon>Metazoa</taxon>
        <taxon>Ecdysozoa</taxon>
        <taxon>Nematoda</taxon>
        <taxon>Chromadorea</taxon>
        <taxon>Rhabditida</taxon>
        <taxon>Rhabditina</taxon>
        <taxon>Rhabditomorpha</taxon>
        <taxon>Rhabditoidea</taxon>
        <taxon>Rhabditidae</taxon>
        <taxon>Peloderinae</taxon>
        <taxon>Caenorhabditis</taxon>
    </lineage>
</organism>
<evidence type="ECO:0000256" key="1">
    <source>
        <dbReference type="SAM" id="MobiDB-lite"/>
    </source>
</evidence>
<evidence type="ECO:0000313" key="3">
    <source>
        <dbReference type="Proteomes" id="UP000005237"/>
    </source>
</evidence>
<name>A0A8R1HUK9_CAEJA</name>
<sequence length="551" mass="61187">MGQMGSMNGNGVMLDQRQLQQHQMSNQMGQMDRSMQMSGTRSMGQIDQRQAGPPQMNPNHQMVMSPVDQRSMGMSNASMPQMVNSGINSNMAVNVGLNMSNTMGSTINRPVNSGMGAGMGAGLSQPMDSRQSQIDRRIGHINGIEQMGAISNGQMMGSQGMSANSVSSMGLMSGQMGEQPMGVQQHQMTQHHMQQTAQQQQQQHQQQPHQSTSNSGNMQAMSRMQPPQYSPQENARWEQYQRQQAQQQMNQYQSQFQQTPQPLPVQAPPSKPAAKTNTRRKRTVNKAQLDETAAQNHHFQPPPPYGYQQSNMMGNHHMSSGANQSLQHQHQTMMHGGPSGSQAAYSNTKSEMVRTELRNSIQARQQQQAQQQKAKEQQPLEQQHRIQTAASAAVPQQQSAMQRQMQQDPSMMMGMGQGQYGQMNTHPQYLHQQSSSSMTSAMGVQVHPHMGAGQDHMVAPMNNFNTPQQQGQLNQNTPISSVASTSSASSLDFPNEIAFFDMQDPELPVSCDKLEENLKSLTVHDFQILGRCSFDFSNQQTIDFVRQILLM</sequence>
<feature type="compositionally biased region" description="Polar residues" evidence="1">
    <location>
        <begin position="340"/>
        <end position="350"/>
    </location>
</feature>
<feature type="compositionally biased region" description="Polar residues" evidence="1">
    <location>
        <begin position="307"/>
        <end position="332"/>
    </location>
</feature>
<dbReference type="Proteomes" id="UP000005237">
    <property type="component" value="Unassembled WGS sequence"/>
</dbReference>
<reference evidence="2" key="2">
    <citation type="submission" date="2022-06" db="UniProtKB">
        <authorList>
            <consortium name="EnsemblMetazoa"/>
        </authorList>
    </citation>
    <scope>IDENTIFICATION</scope>
    <source>
        <strain evidence="2">DF5081</strain>
    </source>
</reference>
<evidence type="ECO:0000313" key="2">
    <source>
        <dbReference type="EnsemblMetazoa" id="CJA07379.1"/>
    </source>
</evidence>
<dbReference type="EnsemblMetazoa" id="CJA07379.1">
    <property type="protein sequence ID" value="CJA07379.1"/>
    <property type="gene ID" value="WBGene00126583"/>
</dbReference>
<feature type="compositionally biased region" description="Low complexity" evidence="1">
    <location>
        <begin position="184"/>
        <end position="210"/>
    </location>
</feature>
<feature type="compositionally biased region" description="Low complexity" evidence="1">
    <location>
        <begin position="362"/>
        <end position="372"/>
    </location>
</feature>
<accession>A0A8R1HUK9</accession>
<proteinExistence type="predicted"/>
<protein>
    <submittedName>
        <fullName evidence="2">Uncharacterized protein</fullName>
    </submittedName>
</protein>
<feature type="compositionally biased region" description="Polar residues" evidence="1">
    <location>
        <begin position="156"/>
        <end position="170"/>
    </location>
</feature>
<feature type="compositionally biased region" description="Low complexity" evidence="1">
    <location>
        <begin position="385"/>
        <end position="407"/>
    </location>
</feature>
<feature type="compositionally biased region" description="Low complexity" evidence="1">
    <location>
        <begin position="240"/>
        <end position="260"/>
    </location>
</feature>
<feature type="compositionally biased region" description="Pro residues" evidence="1">
    <location>
        <begin position="261"/>
        <end position="271"/>
    </location>
</feature>
<keyword evidence="3" id="KW-1185">Reference proteome</keyword>
<dbReference type="AlphaFoldDB" id="A0A8R1HUK9"/>
<feature type="region of interest" description="Disordered" evidence="1">
    <location>
        <begin position="156"/>
        <end position="407"/>
    </location>
</feature>
<feature type="compositionally biased region" description="Polar residues" evidence="1">
    <location>
        <begin position="211"/>
        <end position="233"/>
    </location>
</feature>